<evidence type="ECO:0000313" key="2">
    <source>
        <dbReference type="Proteomes" id="UP000039865"/>
    </source>
</evidence>
<dbReference type="InParanoid" id="A0A078AUG1"/>
<name>A0A078AUG1_STYLE</name>
<keyword evidence="2" id="KW-1185">Reference proteome</keyword>
<protein>
    <submittedName>
        <fullName evidence="1">Uncharacterized protein</fullName>
    </submittedName>
</protein>
<organism evidence="1 2">
    <name type="scientific">Stylonychia lemnae</name>
    <name type="common">Ciliate</name>
    <dbReference type="NCBI Taxonomy" id="5949"/>
    <lineage>
        <taxon>Eukaryota</taxon>
        <taxon>Sar</taxon>
        <taxon>Alveolata</taxon>
        <taxon>Ciliophora</taxon>
        <taxon>Intramacronucleata</taxon>
        <taxon>Spirotrichea</taxon>
        <taxon>Stichotrichia</taxon>
        <taxon>Sporadotrichida</taxon>
        <taxon>Oxytrichidae</taxon>
        <taxon>Stylonychinae</taxon>
        <taxon>Stylonychia</taxon>
    </lineage>
</organism>
<dbReference type="Proteomes" id="UP000039865">
    <property type="component" value="Unassembled WGS sequence"/>
</dbReference>
<dbReference type="EMBL" id="CCKQ01012863">
    <property type="protein sequence ID" value="CDW84503.1"/>
    <property type="molecule type" value="Genomic_DNA"/>
</dbReference>
<gene>
    <name evidence="1" type="primary">Contig6867.g7350</name>
    <name evidence="1" type="ORF">STYLEM_13567</name>
</gene>
<reference evidence="1 2" key="1">
    <citation type="submission" date="2014-06" db="EMBL/GenBank/DDBJ databases">
        <authorList>
            <person name="Swart Estienne"/>
        </authorList>
    </citation>
    <scope>NUCLEOTIDE SEQUENCE [LARGE SCALE GENOMIC DNA]</scope>
    <source>
        <strain evidence="1 2">130c</strain>
    </source>
</reference>
<evidence type="ECO:0000313" key="1">
    <source>
        <dbReference type="EMBL" id="CDW84503.1"/>
    </source>
</evidence>
<accession>A0A078AUG1</accession>
<sequence>MERLCQQEQIASWPENLKKLQNLQGKCIEEAQKYLQIYIKNCQLRWFVGTKTNDNLFCLGYIIGQETVAQDKAHIPKISGHWRLDWDETYNLHVNFEVGKGIDRVKVHLYVMKGENTSQQDLTEAIKLGLWGTYTAKHLKEADSDSVRQQMKDIVSRKAGTELAERINKIWIYFYQGIYGNICEKEK</sequence>
<dbReference type="AlphaFoldDB" id="A0A078AUG1"/>
<proteinExistence type="predicted"/>